<dbReference type="EMBL" id="JAEQNA010000008">
    <property type="protein sequence ID" value="MBL0422437.1"/>
    <property type="molecule type" value="Genomic_DNA"/>
</dbReference>
<dbReference type="PANTHER" id="PTHR46438">
    <property type="entry name" value="ALPHA/BETA-HYDROLASES SUPERFAMILY PROTEIN"/>
    <property type="match status" value="1"/>
</dbReference>
<protein>
    <submittedName>
        <fullName evidence="2">Alpha/beta fold hydrolase</fullName>
    </submittedName>
</protein>
<sequence>MSNSDPEIGKSVLAAGLKTNYLEAGEGEPVILIHGSGPGVTAYANWRLTIPPLAQKYRVLAPDIAGFGYTERKPDQQYDLEFWIRHLTEWMDAVGVKKARFVGNSFGGALTVAIAARYPERVERFVLMGAAGVEFELTPGLDAVWGYEPSVENMRKVVMSFAYDTSMMTDDLVRSRFEASVRPGYQESFSRMFAAPRQRHIKGLATPEDQLRKIEQRALIVHGRDDNVVPPTNSIKFHSLLKNSDLHMFGKCGHWTQIERKDDFAKLVLDFFAA</sequence>
<gene>
    <name evidence="2" type="ORF">JI739_18970</name>
</gene>
<dbReference type="Pfam" id="PF00561">
    <property type="entry name" value="Abhydrolase_1"/>
    <property type="match status" value="1"/>
</dbReference>
<feature type="domain" description="AB hydrolase-1" evidence="1">
    <location>
        <begin position="29"/>
        <end position="260"/>
    </location>
</feature>
<dbReference type="Proteomes" id="UP000613011">
    <property type="component" value="Unassembled WGS sequence"/>
</dbReference>
<organism evidence="2 3">
    <name type="scientific">Ramlibacter aurantiacus</name>
    <dbReference type="NCBI Taxonomy" id="2801330"/>
    <lineage>
        <taxon>Bacteria</taxon>
        <taxon>Pseudomonadati</taxon>
        <taxon>Pseudomonadota</taxon>
        <taxon>Betaproteobacteria</taxon>
        <taxon>Burkholderiales</taxon>
        <taxon>Comamonadaceae</taxon>
        <taxon>Ramlibacter</taxon>
    </lineage>
</organism>
<dbReference type="PANTHER" id="PTHR46438:SF11">
    <property type="entry name" value="LIPASE-RELATED"/>
    <property type="match status" value="1"/>
</dbReference>
<reference evidence="2" key="1">
    <citation type="submission" date="2021-01" db="EMBL/GenBank/DDBJ databases">
        <title>Ramlibacter sp. strain AW1 16S ribosomal RNA gene Genome sequencing and assembly.</title>
        <authorList>
            <person name="Kang M."/>
        </authorList>
    </citation>
    <scope>NUCLEOTIDE SEQUENCE</scope>
    <source>
        <strain evidence="2">AW1</strain>
    </source>
</reference>
<name>A0A937D6L7_9BURK</name>
<dbReference type="InterPro" id="IPR029058">
    <property type="entry name" value="AB_hydrolase_fold"/>
</dbReference>
<dbReference type="Gene3D" id="3.40.50.1820">
    <property type="entry name" value="alpha/beta hydrolase"/>
    <property type="match status" value="1"/>
</dbReference>
<accession>A0A937D6L7</accession>
<dbReference type="PRINTS" id="PR00111">
    <property type="entry name" value="ABHYDROLASE"/>
</dbReference>
<dbReference type="PRINTS" id="PR00412">
    <property type="entry name" value="EPOXHYDRLASE"/>
</dbReference>
<dbReference type="GO" id="GO:0016787">
    <property type="term" value="F:hydrolase activity"/>
    <property type="evidence" value="ECO:0007669"/>
    <property type="project" value="UniProtKB-KW"/>
</dbReference>
<evidence type="ECO:0000259" key="1">
    <source>
        <dbReference type="Pfam" id="PF00561"/>
    </source>
</evidence>
<dbReference type="InterPro" id="IPR000073">
    <property type="entry name" value="AB_hydrolase_1"/>
</dbReference>
<proteinExistence type="predicted"/>
<evidence type="ECO:0000313" key="3">
    <source>
        <dbReference type="Proteomes" id="UP000613011"/>
    </source>
</evidence>
<evidence type="ECO:0000313" key="2">
    <source>
        <dbReference type="EMBL" id="MBL0422437.1"/>
    </source>
</evidence>
<dbReference type="AlphaFoldDB" id="A0A937D6L7"/>
<comment type="caution">
    <text evidence="2">The sequence shown here is derived from an EMBL/GenBank/DDBJ whole genome shotgun (WGS) entry which is preliminary data.</text>
</comment>
<dbReference type="InterPro" id="IPR000639">
    <property type="entry name" value="Epox_hydrolase-like"/>
</dbReference>
<keyword evidence="3" id="KW-1185">Reference proteome</keyword>
<keyword evidence="2" id="KW-0378">Hydrolase</keyword>
<dbReference type="RefSeq" id="WP_201685518.1">
    <property type="nucleotide sequence ID" value="NZ_JAEQNA010000008.1"/>
</dbReference>
<dbReference type="SUPFAM" id="SSF53474">
    <property type="entry name" value="alpha/beta-Hydrolases"/>
    <property type="match status" value="1"/>
</dbReference>